<reference evidence="1 2" key="1">
    <citation type="submission" date="2024-02" db="EMBL/GenBank/DDBJ databases">
        <title>de novo genome assembly of Solanum bulbocastanum strain 11H21.</title>
        <authorList>
            <person name="Hosaka A.J."/>
        </authorList>
    </citation>
    <scope>NUCLEOTIDE SEQUENCE [LARGE SCALE GENOMIC DNA]</scope>
    <source>
        <tissue evidence="1">Young leaves</tissue>
    </source>
</reference>
<dbReference type="AlphaFoldDB" id="A0AAN8YND0"/>
<gene>
    <name evidence="1" type="ORF">RDI58_006255</name>
</gene>
<dbReference type="Proteomes" id="UP001371456">
    <property type="component" value="Unassembled WGS sequence"/>
</dbReference>
<keyword evidence="2" id="KW-1185">Reference proteome</keyword>
<sequence>MSLIFSGYHGNSGLRLVGFT</sequence>
<dbReference type="EMBL" id="JBANQN010000002">
    <property type="protein sequence ID" value="KAK6798552.1"/>
    <property type="molecule type" value="Genomic_DNA"/>
</dbReference>
<accession>A0AAN8YND0</accession>
<organism evidence="1 2">
    <name type="scientific">Solanum bulbocastanum</name>
    <name type="common">Wild potato</name>
    <dbReference type="NCBI Taxonomy" id="147425"/>
    <lineage>
        <taxon>Eukaryota</taxon>
        <taxon>Viridiplantae</taxon>
        <taxon>Streptophyta</taxon>
        <taxon>Embryophyta</taxon>
        <taxon>Tracheophyta</taxon>
        <taxon>Spermatophyta</taxon>
        <taxon>Magnoliopsida</taxon>
        <taxon>eudicotyledons</taxon>
        <taxon>Gunneridae</taxon>
        <taxon>Pentapetalae</taxon>
        <taxon>asterids</taxon>
        <taxon>lamiids</taxon>
        <taxon>Solanales</taxon>
        <taxon>Solanaceae</taxon>
        <taxon>Solanoideae</taxon>
        <taxon>Solaneae</taxon>
        <taxon>Solanum</taxon>
    </lineage>
</organism>
<proteinExistence type="predicted"/>
<comment type="caution">
    <text evidence="1">The sequence shown here is derived from an EMBL/GenBank/DDBJ whole genome shotgun (WGS) entry which is preliminary data.</text>
</comment>
<protein>
    <submittedName>
        <fullName evidence="1">Uncharacterized protein</fullName>
    </submittedName>
</protein>
<evidence type="ECO:0000313" key="2">
    <source>
        <dbReference type="Proteomes" id="UP001371456"/>
    </source>
</evidence>
<name>A0AAN8YND0_SOLBU</name>
<evidence type="ECO:0000313" key="1">
    <source>
        <dbReference type="EMBL" id="KAK6798552.1"/>
    </source>
</evidence>